<evidence type="ECO:0000256" key="4">
    <source>
        <dbReference type="ARBA" id="ARBA00044511"/>
    </source>
</evidence>
<keyword evidence="9" id="KW-1185">Reference proteome</keyword>
<dbReference type="GeneID" id="24111012"/>
<evidence type="ECO:0000256" key="6">
    <source>
        <dbReference type="SAM" id="MobiDB-lite"/>
    </source>
</evidence>
<dbReference type="RefSeq" id="XP_012191733.1">
    <property type="nucleotide sequence ID" value="XM_012336343.1"/>
</dbReference>
<feature type="domain" description="Pentatricopeptide repeat-containing protein-mitochondrial" evidence="7">
    <location>
        <begin position="489"/>
        <end position="594"/>
    </location>
</feature>
<keyword evidence="2" id="KW-0677">Repeat</keyword>
<reference evidence="9" key="1">
    <citation type="journal article" date="2013" name="Genome Announc.">
        <title>Draft genome sequence of the basidiomycetous yeast-like fungus Pseudozyma hubeiensis SY62, which produces an abundant amount of the biosurfactant mannosylerythritol lipids.</title>
        <authorList>
            <person name="Konishi M."/>
            <person name="Hatada Y."/>
            <person name="Horiuchi J."/>
        </authorList>
    </citation>
    <scope>NUCLEOTIDE SEQUENCE [LARGE SCALE GENOMIC DNA]</scope>
    <source>
        <strain evidence="9">SY62</strain>
    </source>
</reference>
<evidence type="ECO:0000256" key="1">
    <source>
        <dbReference type="ARBA" id="ARBA00006192"/>
    </source>
</evidence>
<evidence type="ECO:0000256" key="5">
    <source>
        <dbReference type="PROSITE-ProRule" id="PRU00708"/>
    </source>
</evidence>
<comment type="similarity">
    <text evidence="1">Belongs to the CCM1 family.</text>
</comment>
<dbReference type="HOGENOM" id="CLU_372595_0_0_1"/>
<evidence type="ECO:0000256" key="2">
    <source>
        <dbReference type="ARBA" id="ARBA00022737"/>
    </source>
</evidence>
<name>R9P9U4_PSEHS</name>
<proteinExistence type="inferred from homology"/>
<dbReference type="PROSITE" id="PS51375">
    <property type="entry name" value="PPR"/>
    <property type="match status" value="2"/>
</dbReference>
<dbReference type="STRING" id="1305764.R9P9U4"/>
<feature type="compositionally biased region" description="Basic and acidic residues" evidence="6">
    <location>
        <begin position="59"/>
        <end position="70"/>
    </location>
</feature>
<dbReference type="PANTHER" id="PTHR47936:SF1">
    <property type="entry name" value="PENTATRICOPEPTIDE REPEAT-CONTAINING PROTEIN GUN1, CHLOROPLASTIC"/>
    <property type="match status" value="1"/>
</dbReference>
<dbReference type="Pfam" id="PF01535">
    <property type="entry name" value="PPR"/>
    <property type="match status" value="1"/>
</dbReference>
<comment type="subunit">
    <text evidence="4">Binds to mitochondrial small subunit 15S rRNA.</text>
</comment>
<protein>
    <recommendedName>
        <fullName evidence="7">Pentatricopeptide repeat-containing protein-mitochondrial domain-containing protein</fullName>
    </recommendedName>
</protein>
<accession>R9P9U4</accession>
<sequence length="746" mass="81911">MLRKNGGRSVARLVTLVQSVYPQRVQDASRHGLTRCHHSPCIVTRYLATGVAPSTAQRRSSEGVRVEHNRPQRASSSIYPDSKAADRRHPHAPQLFQHFKRRAPERDNSSPISSKQRSSSDSYILRNVSTDPELRQLYTSLGVAADAHDAVQATKLCQLIKERKEHISGSSGSIPFAPEERVVFLAVMRALAHHGLLDEVQAVHADMLASGFEESIDSLNNLLQAAIVCGDEKAISATLETIFASQPSSSSASERSEELAKILLSESTDSRAPKSARGAGLTLPTEMTRNWNAATFAHMIDSACQDHNLEYALLLLSTCYRMGLILPHQSLSRLITLCIHCEEFRSAVELADLMEQGGLIYADADSTSSANNPSVTLDALRSDARSGQVARRLPPSVWMSMLRSCAEGGYLPGVELAWSKAVTRGLLSPDDGLLQLILALAAKEGSVHMAHTCVRHIDPAFDLTACASASTTSRSEQSSGSTRRMSTPSRRMQLQEWHLAPLFEAHCSAHDYVGAMRALHALHCRGIQITDRTTSRISTSIYPSKDSLQLAREALALCATDAAIGTHKAIVNAVLSAAVWLGDLAQALDIYHSMRTFHPFASPPGLTTSGDRRELVRPNLDTFNSLLSGCIDAADYDTGVELLKDLNHLKLRPNAVTFERMIVLCLTQSNYDDAFGFIEEAKDKGIPPSRKSYEAVVRKCFREKDHRWESVLADMKDQGYRPNPRLLREIEFDADAPDIGTSSPRF</sequence>
<dbReference type="OrthoDB" id="185373at2759"/>
<dbReference type="Gene3D" id="1.25.40.10">
    <property type="entry name" value="Tetratricopeptide repeat domain"/>
    <property type="match status" value="2"/>
</dbReference>
<dbReference type="Pfam" id="PF23276">
    <property type="entry name" value="TPR_24"/>
    <property type="match status" value="1"/>
</dbReference>
<gene>
    <name evidence="8" type="ORF">PHSY_005735</name>
</gene>
<dbReference type="InterPro" id="IPR002885">
    <property type="entry name" value="PPR_rpt"/>
</dbReference>
<dbReference type="InterPro" id="IPR057027">
    <property type="entry name" value="TPR_mt"/>
</dbReference>
<dbReference type="PANTHER" id="PTHR47936">
    <property type="entry name" value="PPR_LONG DOMAIN-CONTAINING PROTEIN"/>
    <property type="match status" value="1"/>
</dbReference>
<dbReference type="Pfam" id="PF13812">
    <property type="entry name" value="PPR_3"/>
    <property type="match status" value="1"/>
</dbReference>
<evidence type="ECO:0000256" key="3">
    <source>
        <dbReference type="ARBA" id="ARBA00044493"/>
    </source>
</evidence>
<feature type="compositionally biased region" description="Low complexity" evidence="6">
    <location>
        <begin position="109"/>
        <end position="122"/>
    </location>
</feature>
<dbReference type="InterPro" id="IPR011990">
    <property type="entry name" value="TPR-like_helical_dom_sf"/>
</dbReference>
<feature type="repeat" description="PPR" evidence="5">
    <location>
        <begin position="654"/>
        <end position="688"/>
    </location>
</feature>
<comment type="function">
    <text evidence="3">Regulates mitochondrial small subunit maturation by controlling 15S rRNA 5'-end processing. Localizes to the 5' precursor of the 15S rRNA in a position that is subsequently occupied by mS47 in the mature yeast mtSSU. Uses structure and sequence-specific RNA recognition, binding to a single-stranded region of the precursor and specifically recognizing bases -6 to -1. The exchange of Ccm1 for mS47 is coupled to the irreversible removal of precursor rRNA that is accompanied by conformational changes of the mitoribosomal proteins uS5m and mS26. These conformational changes signal completion of 5'-end rRNA processing through protection of the mature 5'-end of the 15S rRNA and stabilization of mS47. The removal of the 5' precursor together with the dissociation of Ccm1 may be catalyzed by the 5'-3' exoribonuclease Pet127. Involved in the specific removal of group I introns in mitochondrial encoded transcripts.</text>
</comment>
<feature type="region of interest" description="Disordered" evidence="6">
    <location>
        <begin position="53"/>
        <end position="125"/>
    </location>
</feature>
<dbReference type="eggNOG" id="KOG4197">
    <property type="taxonomic scope" value="Eukaryota"/>
</dbReference>
<dbReference type="GO" id="GO:0031930">
    <property type="term" value="P:mitochondria-nucleus signaling pathway"/>
    <property type="evidence" value="ECO:0007669"/>
    <property type="project" value="TreeGrafter"/>
</dbReference>
<dbReference type="EMBL" id="DF238815">
    <property type="protein sequence ID" value="GAC98146.1"/>
    <property type="molecule type" value="Genomic_DNA"/>
</dbReference>
<dbReference type="AlphaFoldDB" id="R9P9U4"/>
<evidence type="ECO:0000313" key="9">
    <source>
        <dbReference type="Proteomes" id="UP000014071"/>
    </source>
</evidence>
<evidence type="ECO:0000313" key="8">
    <source>
        <dbReference type="EMBL" id="GAC98146.1"/>
    </source>
</evidence>
<dbReference type="Proteomes" id="UP000014071">
    <property type="component" value="Unassembled WGS sequence"/>
</dbReference>
<feature type="repeat" description="PPR" evidence="5">
    <location>
        <begin position="619"/>
        <end position="653"/>
    </location>
</feature>
<evidence type="ECO:0000259" key="7">
    <source>
        <dbReference type="Pfam" id="PF23276"/>
    </source>
</evidence>
<organism evidence="8 9">
    <name type="scientific">Pseudozyma hubeiensis (strain SY62)</name>
    <name type="common">Yeast</name>
    <dbReference type="NCBI Taxonomy" id="1305764"/>
    <lineage>
        <taxon>Eukaryota</taxon>
        <taxon>Fungi</taxon>
        <taxon>Dikarya</taxon>
        <taxon>Basidiomycota</taxon>
        <taxon>Ustilaginomycotina</taxon>
        <taxon>Ustilaginomycetes</taxon>
        <taxon>Ustilaginales</taxon>
        <taxon>Ustilaginaceae</taxon>
        <taxon>Pseudozyma</taxon>
    </lineage>
</organism>